<dbReference type="Proteomes" id="UP000265515">
    <property type="component" value="Unassembled WGS sequence"/>
</dbReference>
<name>A0A388M4T1_CHABU</name>
<dbReference type="Gramene" id="GBG89588">
    <property type="protein sequence ID" value="GBG89588"/>
    <property type="gene ID" value="CBR_g49378"/>
</dbReference>
<dbReference type="AlphaFoldDB" id="A0A388M4T1"/>
<feature type="region of interest" description="Disordered" evidence="1">
    <location>
        <begin position="222"/>
        <end position="272"/>
    </location>
</feature>
<sequence>MARSSRALIHTVQSCTAYRHKAEADRYFGTYTLRPFFPSQTLWSLAVRTCCLLLFVMDRSTAPDASVQVAAVRTSGSQLHCACVINTHTSCSEAEAFIPTLVEELVRGGCVQDCSRKEECQKAYFSFLAVIEECIHKLSARPDVASIKYTYASTCQACTLNVIPHCKPLPQLVSKEVPFNGQSTTALRSGTKTGLALDTGQPLLQAMVDEEVAALSSLADSAPLQGKGRGRGGYARGSSKSSIRSALETPLPVGSTSAAKRDELRQASSHVASVSDLHGANMSLCPTRFVPSSHSETHPPPLPPPRRAVFVSAYQEPRPFFSSTGSSVRTKAWGSVQAFQQPESDAGGRRVLISPMSLMSAFPEIMALSQPSQRREKKKEADEEAVSFRIDTMEKTTTMNNNRRKSNNNDVPSQSHRVPEMHLPRSLAASGKARSRSERRSFRMVPNGKQQQGHVLRGSPQSIAMTTLTPTTSSTHPVVLRGPPKSLPTALEFWKGLSPGNETGSIDTSSASSPFPFSSSSLEMLGSLPESAVPGEGTANRTSFLSSAGLEVDVGIGVHGLQQQVTSCILAQFQKQQNAKDNAAIAFSSTVL</sequence>
<protein>
    <submittedName>
        <fullName evidence="2">Uncharacterized protein</fullName>
    </submittedName>
</protein>
<keyword evidence="3" id="KW-1185">Reference proteome</keyword>
<feature type="region of interest" description="Disordered" evidence="1">
    <location>
        <begin position="369"/>
        <end position="460"/>
    </location>
</feature>
<dbReference type="EMBL" id="BFEA01000747">
    <property type="protein sequence ID" value="GBG89588.1"/>
    <property type="molecule type" value="Genomic_DNA"/>
</dbReference>
<gene>
    <name evidence="2" type="ORF">CBR_g49378</name>
</gene>
<feature type="compositionally biased region" description="Polar residues" evidence="1">
    <location>
        <begin position="448"/>
        <end position="460"/>
    </location>
</feature>
<accession>A0A388M4T1</accession>
<evidence type="ECO:0000313" key="2">
    <source>
        <dbReference type="EMBL" id="GBG89588.1"/>
    </source>
</evidence>
<organism evidence="2 3">
    <name type="scientific">Chara braunii</name>
    <name type="common">Braun's stonewort</name>
    <dbReference type="NCBI Taxonomy" id="69332"/>
    <lineage>
        <taxon>Eukaryota</taxon>
        <taxon>Viridiplantae</taxon>
        <taxon>Streptophyta</taxon>
        <taxon>Charophyceae</taxon>
        <taxon>Charales</taxon>
        <taxon>Characeae</taxon>
        <taxon>Chara</taxon>
    </lineage>
</organism>
<evidence type="ECO:0000256" key="1">
    <source>
        <dbReference type="SAM" id="MobiDB-lite"/>
    </source>
</evidence>
<proteinExistence type="predicted"/>
<comment type="caution">
    <text evidence="2">The sequence shown here is derived from an EMBL/GenBank/DDBJ whole genome shotgun (WGS) entry which is preliminary data.</text>
</comment>
<reference evidence="2 3" key="1">
    <citation type="journal article" date="2018" name="Cell">
        <title>The Chara Genome: Secondary Complexity and Implications for Plant Terrestrialization.</title>
        <authorList>
            <person name="Nishiyama T."/>
            <person name="Sakayama H."/>
            <person name="Vries J.D."/>
            <person name="Buschmann H."/>
            <person name="Saint-Marcoux D."/>
            <person name="Ullrich K.K."/>
            <person name="Haas F.B."/>
            <person name="Vanderstraeten L."/>
            <person name="Becker D."/>
            <person name="Lang D."/>
            <person name="Vosolsobe S."/>
            <person name="Rombauts S."/>
            <person name="Wilhelmsson P.K.I."/>
            <person name="Janitza P."/>
            <person name="Kern R."/>
            <person name="Heyl A."/>
            <person name="Rumpler F."/>
            <person name="Villalobos L.I.A.C."/>
            <person name="Clay J.M."/>
            <person name="Skokan R."/>
            <person name="Toyoda A."/>
            <person name="Suzuki Y."/>
            <person name="Kagoshima H."/>
            <person name="Schijlen E."/>
            <person name="Tajeshwar N."/>
            <person name="Catarino B."/>
            <person name="Hetherington A.J."/>
            <person name="Saltykova A."/>
            <person name="Bonnot C."/>
            <person name="Breuninger H."/>
            <person name="Symeonidi A."/>
            <person name="Radhakrishnan G.V."/>
            <person name="Van Nieuwerburgh F."/>
            <person name="Deforce D."/>
            <person name="Chang C."/>
            <person name="Karol K.G."/>
            <person name="Hedrich R."/>
            <person name="Ulvskov P."/>
            <person name="Glockner G."/>
            <person name="Delwiche C.F."/>
            <person name="Petrasek J."/>
            <person name="Van de Peer Y."/>
            <person name="Friml J."/>
            <person name="Beilby M."/>
            <person name="Dolan L."/>
            <person name="Kohara Y."/>
            <person name="Sugano S."/>
            <person name="Fujiyama A."/>
            <person name="Delaux P.-M."/>
            <person name="Quint M."/>
            <person name="TheiBen G."/>
            <person name="Hagemann M."/>
            <person name="Harholt J."/>
            <person name="Dunand C."/>
            <person name="Zachgo S."/>
            <person name="Langdale J."/>
            <person name="Maumus F."/>
            <person name="Straeten D.V.D."/>
            <person name="Gould S.B."/>
            <person name="Rensing S.A."/>
        </authorList>
    </citation>
    <scope>NUCLEOTIDE SEQUENCE [LARGE SCALE GENOMIC DNA]</scope>
    <source>
        <strain evidence="2 3">S276</strain>
    </source>
</reference>
<evidence type="ECO:0000313" key="3">
    <source>
        <dbReference type="Proteomes" id="UP000265515"/>
    </source>
</evidence>